<proteinExistence type="predicted"/>
<dbReference type="AlphaFoldDB" id="A0A382QX11"/>
<evidence type="ECO:0000313" key="1">
    <source>
        <dbReference type="EMBL" id="SVC90049.1"/>
    </source>
</evidence>
<dbReference type="EMBL" id="UINC01117552">
    <property type="protein sequence ID" value="SVC90049.1"/>
    <property type="molecule type" value="Genomic_DNA"/>
</dbReference>
<feature type="non-terminal residue" evidence="1">
    <location>
        <position position="68"/>
    </location>
</feature>
<sequence>MRDISIHYLKKTPRLFFLIRRFYYWSRKIFFFKRYQKTRSYRANRYRRLIDGYLGNNINPDYEKISKK</sequence>
<accession>A0A382QX11</accession>
<organism evidence="1">
    <name type="scientific">marine metagenome</name>
    <dbReference type="NCBI Taxonomy" id="408172"/>
    <lineage>
        <taxon>unclassified sequences</taxon>
        <taxon>metagenomes</taxon>
        <taxon>ecological metagenomes</taxon>
    </lineage>
</organism>
<protein>
    <submittedName>
        <fullName evidence="1">Uncharacterized protein</fullName>
    </submittedName>
</protein>
<reference evidence="1" key="1">
    <citation type="submission" date="2018-05" db="EMBL/GenBank/DDBJ databases">
        <authorList>
            <person name="Lanie J.A."/>
            <person name="Ng W.-L."/>
            <person name="Kazmierczak K.M."/>
            <person name="Andrzejewski T.M."/>
            <person name="Davidsen T.M."/>
            <person name="Wayne K.J."/>
            <person name="Tettelin H."/>
            <person name="Glass J.I."/>
            <person name="Rusch D."/>
            <person name="Podicherti R."/>
            <person name="Tsui H.-C.T."/>
            <person name="Winkler M.E."/>
        </authorList>
    </citation>
    <scope>NUCLEOTIDE SEQUENCE</scope>
</reference>
<name>A0A382QX11_9ZZZZ</name>
<gene>
    <name evidence="1" type="ORF">METZ01_LOCUS342903</name>
</gene>